<evidence type="ECO:0000313" key="9">
    <source>
        <dbReference type="Proteomes" id="UP000685013"/>
    </source>
</evidence>
<sequence>MIKVVLKLDLHDDRGKQKALKAVSSLQGVESISMDMKDNKLTVIGDVDPVGVIAKLRKHWPNADILTVGPAKEEKPAAPAAPPAPPKTPDELNEEILKWYKKNGYPSYAPYYRVYSVEENPNSCVIS</sequence>
<feature type="non-terminal residue" evidence="8">
    <location>
        <position position="1"/>
    </location>
</feature>
<dbReference type="PANTHER" id="PTHR45811:SF50">
    <property type="entry name" value="HEAVY METAL-ASSOCIATED ISOPRENYLATED PLANT PROTEIN 12-RELATED"/>
    <property type="match status" value="1"/>
</dbReference>
<evidence type="ECO:0000256" key="5">
    <source>
        <dbReference type="ARBA" id="ARBA00024045"/>
    </source>
</evidence>
<keyword evidence="2" id="KW-0479">Metal-binding</keyword>
<keyword evidence="1" id="KW-0488">Methylation</keyword>
<dbReference type="PANTHER" id="PTHR45811">
    <property type="entry name" value="COPPER TRANSPORT PROTEIN FAMILY-RELATED"/>
    <property type="match status" value="1"/>
</dbReference>
<evidence type="ECO:0000259" key="7">
    <source>
        <dbReference type="PROSITE" id="PS50846"/>
    </source>
</evidence>
<reference evidence="8 9" key="1">
    <citation type="journal article" date="2021" name="Hortic Res">
        <title>The domestication of Cucurbita argyrosperma as revealed by the genome of its wild relative.</title>
        <authorList>
            <person name="Barrera-Redondo J."/>
            <person name="Sanchez-de la Vega G."/>
            <person name="Aguirre-Liguori J.A."/>
            <person name="Castellanos-Morales G."/>
            <person name="Gutierrez-Guerrero Y.T."/>
            <person name="Aguirre-Dugua X."/>
            <person name="Aguirre-Planter E."/>
            <person name="Tenaillon M.I."/>
            <person name="Lira-Saade R."/>
            <person name="Eguiarte L.E."/>
        </authorList>
    </citation>
    <scope>NUCLEOTIDE SEQUENCE [LARGE SCALE GENOMIC DNA]</scope>
    <source>
        <strain evidence="8">JBR-2021</strain>
    </source>
</reference>
<dbReference type="GO" id="GO:0046872">
    <property type="term" value="F:metal ion binding"/>
    <property type="evidence" value="ECO:0007669"/>
    <property type="project" value="UniProtKB-KW"/>
</dbReference>
<organism evidence="8 9">
    <name type="scientific">Cucurbita argyrosperma subsp. sororia</name>
    <dbReference type="NCBI Taxonomy" id="37648"/>
    <lineage>
        <taxon>Eukaryota</taxon>
        <taxon>Viridiplantae</taxon>
        <taxon>Streptophyta</taxon>
        <taxon>Embryophyta</taxon>
        <taxon>Tracheophyta</taxon>
        <taxon>Spermatophyta</taxon>
        <taxon>Magnoliopsida</taxon>
        <taxon>eudicotyledons</taxon>
        <taxon>Gunneridae</taxon>
        <taxon>Pentapetalae</taxon>
        <taxon>rosids</taxon>
        <taxon>fabids</taxon>
        <taxon>Cucurbitales</taxon>
        <taxon>Cucurbitaceae</taxon>
        <taxon>Cucurbiteae</taxon>
        <taxon>Cucurbita</taxon>
    </lineage>
</organism>
<comment type="caution">
    <text evidence="8">The sequence shown here is derived from an EMBL/GenBank/DDBJ whole genome shotgun (WGS) entry which is preliminary data.</text>
</comment>
<keyword evidence="3" id="KW-0449">Lipoprotein</keyword>
<evidence type="ECO:0000313" key="8">
    <source>
        <dbReference type="EMBL" id="KAG6579531.1"/>
    </source>
</evidence>
<dbReference type="Proteomes" id="UP000685013">
    <property type="component" value="Chromosome 15"/>
</dbReference>
<evidence type="ECO:0000256" key="6">
    <source>
        <dbReference type="SAM" id="MobiDB-lite"/>
    </source>
</evidence>
<dbReference type="AlphaFoldDB" id="A0AAV6ME75"/>
<keyword evidence="4" id="KW-0636">Prenylation</keyword>
<evidence type="ECO:0000256" key="4">
    <source>
        <dbReference type="ARBA" id="ARBA00023289"/>
    </source>
</evidence>
<feature type="region of interest" description="Disordered" evidence="6">
    <location>
        <begin position="68"/>
        <end position="92"/>
    </location>
</feature>
<evidence type="ECO:0000256" key="3">
    <source>
        <dbReference type="ARBA" id="ARBA00023288"/>
    </source>
</evidence>
<dbReference type="EMBL" id="JAGKQH010000015">
    <property type="protein sequence ID" value="KAG6579531.1"/>
    <property type="molecule type" value="Genomic_DNA"/>
</dbReference>
<dbReference type="PROSITE" id="PS50846">
    <property type="entry name" value="HMA_2"/>
    <property type="match status" value="1"/>
</dbReference>
<comment type="similarity">
    <text evidence="5">Belongs to the HIPP family.</text>
</comment>
<protein>
    <submittedName>
        <fullName evidence="8">Heavy metal-associated isoprenylated plant protein 39</fullName>
    </submittedName>
</protein>
<feature type="domain" description="HMA" evidence="7">
    <location>
        <begin position="1"/>
        <end position="68"/>
    </location>
</feature>
<dbReference type="InterPro" id="IPR006121">
    <property type="entry name" value="HMA_dom"/>
</dbReference>
<keyword evidence="9" id="KW-1185">Reference proteome</keyword>
<evidence type="ECO:0000256" key="2">
    <source>
        <dbReference type="ARBA" id="ARBA00022723"/>
    </source>
</evidence>
<dbReference type="InterPro" id="IPR051863">
    <property type="entry name" value="HIPP"/>
</dbReference>
<dbReference type="Pfam" id="PF00403">
    <property type="entry name" value="HMA"/>
    <property type="match status" value="1"/>
</dbReference>
<gene>
    <name evidence="8" type="primary">HIPP39</name>
    <name evidence="8" type="ORF">SDJN03_23979</name>
</gene>
<accession>A0AAV6ME75</accession>
<name>A0AAV6ME75_9ROSI</name>
<evidence type="ECO:0000256" key="1">
    <source>
        <dbReference type="ARBA" id="ARBA00022481"/>
    </source>
</evidence>
<proteinExistence type="inferred from homology"/>